<reference evidence="2" key="1">
    <citation type="submission" date="2021-02" db="EMBL/GenBank/DDBJ databases">
        <authorList>
            <person name="Nowell W R."/>
        </authorList>
    </citation>
    <scope>NUCLEOTIDE SEQUENCE</scope>
</reference>
<keyword evidence="1" id="KW-0472">Membrane</keyword>
<comment type="caution">
    <text evidence="2">The sequence shown here is derived from an EMBL/GenBank/DDBJ whole genome shotgun (WGS) entry which is preliminary data.</text>
</comment>
<protein>
    <submittedName>
        <fullName evidence="2">Uncharacterized protein</fullName>
    </submittedName>
</protein>
<feature type="transmembrane region" description="Helical" evidence="1">
    <location>
        <begin position="39"/>
        <end position="57"/>
    </location>
</feature>
<evidence type="ECO:0000256" key="1">
    <source>
        <dbReference type="SAM" id="Phobius"/>
    </source>
</evidence>
<evidence type="ECO:0000313" key="3">
    <source>
        <dbReference type="Proteomes" id="UP000663845"/>
    </source>
</evidence>
<proteinExistence type="predicted"/>
<sequence length="1301" mass="147880">MEEQVGYCQIWQYFVKLNLFETEATDQVTIGVQRWSTRIYLLLLFIGLSIVLVYNGIRMETQQLKVNNPSLATYMELQEIYDTTIKCPCTQISILTSSFAAFLVEYHDICTSQFVSQKWIDLLFTNTTFWRFVVDFRATASNQFQVLRELCDLSQTTINNNIENFHTETFISGYLLNERLFLAQTKAMTDRFQTNAVTDFLQRISFYRSFTIGNTFMSGIQTPYTLLIYTNDDVNWYLNAQLNYFKGMKNLKYCTCDVNTTCHLPAGFYDIESIDDDGLVSILTINATYTPDNWFMGCWPLESLVQSSLTGSFLSNQSALYILAMHLNIPVNSTPMALTGFNMTNASNTFDQLLETSFVSRWSPYLNYSAYFAQCQSQVCTYTIAQRSSFLYILTSLLGLYGGLSVVLRLLVPYMVSFIHRCVNRTPSFDNTDNNNTDIAVKKSWFERFQTLLQLLWHSIIHLNLFSSSFRQQPSDIKQQRWMTRLYIVWLTFALVILIFYLLLRSETKLIEVTNPSLTMAKELQQSQSQGLVSSLQCPCAQLTVPYGALVHLQPIYHQVCSSDFVSSRWITAVSRTIRAGNTPNYYRDFHNSAALFQLLKSLCTFSSNTIVSALEIFEQIQLISADLLSVDLFTNQILSAIDQFKLETVNDFQGFLQIMRNLTFVNQLLTGAHSNYDVRVNATSIPPTAAMYPWGYTNDNASFSCACANDPSCKVTTGLYSGTHGNWVDHYTVPGLYTACFPVESLLQSTLECFYDNQVCLSFLFNYYNVSSVNNFTLLNSSSSASHYLPNATVGSLLAELFIEYWNGSPNYSVYFVQCQPTLCSYQTAGKNTVIEAITQIVSLIGGLSVSLRLLASLVIAIFISIIQRTRRQQNVPDQSVSRRLRLRTFGMQIRTRVEEFNVFENPYHTRNIHRERLATRLYVVILCISLFILIIYTTITYSVTTFTVQNPSLDQFKQMQQRYGSYALNCPCTQLANVYSSFVDLKCSFHQVCTSQFVSKPYLQELYRLYNALDVTNAAMNVFTLQGTVFIHFQSLLVLCNLGQDAVNDARQKFLASSFISTNMIDFQLFDKLINSSLTSFLGTLPNSFSNALQLIRGMTQANGLVSTYTTNWYPIIRNLSDSPTIFLHPQHYGSGNCTCATSSTCTQSSIPFLPGYLVGCTPLESILRSTIECLYEESCVNLLTTYVNTTLHSFTALNATTTRFASNDSIDSIVQEMFIETCSPNISYERFFDACHPLSCLVTLNERNSFILVLTILLGLYGGLTTFLKLAVPSILSWMYELKERCERRTAQIHQDAS</sequence>
<name>A0A813YY02_9BILA</name>
<gene>
    <name evidence="2" type="ORF">JYZ213_LOCUS9984</name>
</gene>
<feature type="transmembrane region" description="Helical" evidence="1">
    <location>
        <begin position="842"/>
        <end position="868"/>
    </location>
</feature>
<evidence type="ECO:0000313" key="2">
    <source>
        <dbReference type="EMBL" id="CAF0890368.1"/>
    </source>
</evidence>
<dbReference type="Proteomes" id="UP000663845">
    <property type="component" value="Unassembled WGS sequence"/>
</dbReference>
<dbReference type="EMBL" id="CAJNOG010000072">
    <property type="protein sequence ID" value="CAF0890368.1"/>
    <property type="molecule type" value="Genomic_DNA"/>
</dbReference>
<accession>A0A813YY02</accession>
<keyword evidence="1" id="KW-0812">Transmembrane</keyword>
<feature type="transmembrane region" description="Helical" evidence="1">
    <location>
        <begin position="486"/>
        <end position="504"/>
    </location>
</feature>
<feature type="transmembrane region" description="Helical" evidence="1">
    <location>
        <begin position="923"/>
        <end position="945"/>
    </location>
</feature>
<keyword evidence="1" id="KW-1133">Transmembrane helix</keyword>
<organism evidence="2 3">
    <name type="scientific">Adineta steineri</name>
    <dbReference type="NCBI Taxonomy" id="433720"/>
    <lineage>
        <taxon>Eukaryota</taxon>
        <taxon>Metazoa</taxon>
        <taxon>Spiralia</taxon>
        <taxon>Gnathifera</taxon>
        <taxon>Rotifera</taxon>
        <taxon>Eurotatoria</taxon>
        <taxon>Bdelloidea</taxon>
        <taxon>Adinetida</taxon>
        <taxon>Adinetidae</taxon>
        <taxon>Adineta</taxon>
    </lineage>
</organism>
<feature type="transmembrane region" description="Helical" evidence="1">
    <location>
        <begin position="390"/>
        <end position="412"/>
    </location>
</feature>
<feature type="transmembrane region" description="Helical" evidence="1">
    <location>
        <begin position="1253"/>
        <end position="1283"/>
    </location>
</feature>